<dbReference type="AlphaFoldDB" id="A0A076NQT1"/>
<dbReference type="Proteomes" id="UP000215374">
    <property type="component" value="Chromosome 1"/>
</dbReference>
<evidence type="ECO:0000313" key="4">
    <source>
        <dbReference type="Proteomes" id="UP000028780"/>
    </source>
</evidence>
<gene>
    <name evidence="2" type="ORF">CIMIT_04645</name>
    <name evidence="3" type="ORF">SAMEA4535761_00994</name>
</gene>
<accession>A0A076NQT1</accession>
<dbReference type="EMBL" id="LT906467">
    <property type="protein sequence ID" value="SNV66172.1"/>
    <property type="molecule type" value="Genomic_DNA"/>
</dbReference>
<dbReference type="KEGG" id="cii:CIMIT_04645"/>
<reference evidence="3 5" key="2">
    <citation type="submission" date="2017-06" db="EMBL/GenBank/DDBJ databases">
        <authorList>
            <consortium name="Pathogen Informatics"/>
        </authorList>
    </citation>
    <scope>NUCLEOTIDE SEQUENCE [LARGE SCALE GENOMIC DNA]</scope>
    <source>
        <strain evidence="3 5">NCTC13015</strain>
    </source>
</reference>
<proteinExistence type="predicted"/>
<evidence type="ECO:0000256" key="1">
    <source>
        <dbReference type="SAM" id="MobiDB-lite"/>
    </source>
</evidence>
<dbReference type="eggNOG" id="ENOG5030WJ7">
    <property type="taxonomic scope" value="Bacteria"/>
</dbReference>
<feature type="region of interest" description="Disordered" evidence="1">
    <location>
        <begin position="228"/>
        <end position="273"/>
    </location>
</feature>
<dbReference type="RefSeq" id="WP_038589792.1">
    <property type="nucleotide sequence ID" value="NZ_CP009211.1"/>
</dbReference>
<evidence type="ECO:0000313" key="5">
    <source>
        <dbReference type="Proteomes" id="UP000215374"/>
    </source>
</evidence>
<keyword evidence="4" id="KW-1185">Reference proteome</keyword>
<name>A0A076NQT1_9CORY</name>
<dbReference type="Proteomes" id="UP000028780">
    <property type="component" value="Chromosome"/>
</dbReference>
<sequence length="273" mass="30462">MSFFEDIATSLDREGIESRVHDETMFVPITSEVEIQFVEIDPLLPAANVYIAAADVDEDDEEFEAALVSVVFSVESAVATVAEHMATDQVITILRDLLEGTDERIEDLEFYPDRLNNQLVRAEVGESAELQVHVEVVDATATATVTFIALSDNYDDLMDDAIGELWESDGDAELTEEDRLRLFETIHSEAVSEAEVLDLGTFTDVDRLFDVLSLAADQAEEWEGQLLPLEDEDDELDIYDIFGQDDEEVDEEDEDDADAEDDTADDEDADSED</sequence>
<dbReference type="EMBL" id="CP009211">
    <property type="protein sequence ID" value="AIJ33277.1"/>
    <property type="molecule type" value="Genomic_DNA"/>
</dbReference>
<evidence type="ECO:0000313" key="2">
    <source>
        <dbReference type="EMBL" id="AIJ33277.1"/>
    </source>
</evidence>
<dbReference type="OrthoDB" id="4427212at2"/>
<protein>
    <submittedName>
        <fullName evidence="2">Uncharacterized protein</fullName>
    </submittedName>
</protein>
<reference evidence="2 4" key="1">
    <citation type="submission" date="2014-08" db="EMBL/GenBank/DDBJ databases">
        <title>Complete genome sequence of Corynebacterium imitans DSM 44264, isolated from a five-month-old boy with suspected pharyngeal diphtheria.</title>
        <authorList>
            <person name="Mollmann S."/>
            <person name="Albersmeier A."/>
            <person name="Ruckert C."/>
            <person name="Tauch A."/>
        </authorList>
    </citation>
    <scope>NUCLEOTIDE SEQUENCE [LARGE SCALE GENOMIC DNA]</scope>
    <source>
        <strain evidence="2 4">DSM 44264</strain>
    </source>
</reference>
<evidence type="ECO:0000313" key="3">
    <source>
        <dbReference type="EMBL" id="SNV66172.1"/>
    </source>
</evidence>
<dbReference type="HOGENOM" id="CLU_089903_0_0_11"/>
<organism evidence="2 4">
    <name type="scientific">Corynebacterium imitans</name>
    <dbReference type="NCBI Taxonomy" id="156978"/>
    <lineage>
        <taxon>Bacteria</taxon>
        <taxon>Bacillati</taxon>
        <taxon>Actinomycetota</taxon>
        <taxon>Actinomycetes</taxon>
        <taxon>Mycobacteriales</taxon>
        <taxon>Corynebacteriaceae</taxon>
        <taxon>Corynebacterium</taxon>
    </lineage>
</organism>